<proteinExistence type="predicted"/>
<gene>
    <name evidence="3" type="ORF">HMPREF9431_01306</name>
</gene>
<name>G1WBV5_9BACT</name>
<evidence type="ECO:0000256" key="1">
    <source>
        <dbReference type="SAM" id="MobiDB-lite"/>
    </source>
</evidence>
<evidence type="ECO:0000313" key="3">
    <source>
        <dbReference type="EMBL" id="EGV31559.1"/>
    </source>
</evidence>
<keyword evidence="4" id="KW-1185">Reference proteome</keyword>
<keyword evidence="2" id="KW-0732">Signal</keyword>
<accession>G1WBV5</accession>
<comment type="caution">
    <text evidence="3">The sequence shown here is derived from an EMBL/GenBank/DDBJ whole genome shotgun (WGS) entry which is preliminary data.</text>
</comment>
<evidence type="ECO:0000313" key="4">
    <source>
        <dbReference type="Proteomes" id="UP000005141"/>
    </source>
</evidence>
<evidence type="ECO:0000256" key="2">
    <source>
        <dbReference type="SAM" id="SignalP"/>
    </source>
</evidence>
<dbReference type="HOGENOM" id="CLU_035806_0_0_10"/>
<dbReference type="AlphaFoldDB" id="G1WBV5"/>
<sequence>MKKIKFNVLALSACAFLALWTGCAGEMGDKDKDNTQPTQPETFTTFATQATVPTRTTLNHTIGNGADVFWEAGDNIWIDNSGTFVSSISSNITGRMAHAQFSMPGTLTAPSYDVYYTGKASTMANRVTIKATQSQTSPNDFAHLGVSGDCGVASATINPMNTNEYLFQLEHKAAYLCLMPFTSNPLARNFKLKSVTIKAENDIAGDYALTTAGLSAAPTANGTKEIKLTVNDFTLPASYAIDNACYIVMAPQTTALNIVYELYNPATNTTGTVTTNVPSQTYDANGFYDFASDLVKDYSQETTLYMWDAKRSYYYGKTPPYTAADAPQSKAADPDRWFNDNFTAGHAEVAQYSCRDCPTQIEAAWYLTFYAYKDDDEFWTANGKVYKGVRRFKKWAYLVADHGASKTAIPTSIPADATGQPDDQAARDPSRFPGYDPSVTVFIKGAREGSPSPSEMKKYFTLPGNDEFGYASYWTSTSCPIRDGYLAGNELIGPYIWFFSMGTIMCNWNYIGNARSYARRAVKFQ</sequence>
<protein>
    <submittedName>
        <fullName evidence="3">Uncharacterized protein</fullName>
    </submittedName>
</protein>
<organism evidence="3 4">
    <name type="scientific">Segatella oulorum F0390</name>
    <dbReference type="NCBI Taxonomy" id="702438"/>
    <lineage>
        <taxon>Bacteria</taxon>
        <taxon>Pseudomonadati</taxon>
        <taxon>Bacteroidota</taxon>
        <taxon>Bacteroidia</taxon>
        <taxon>Bacteroidales</taxon>
        <taxon>Prevotellaceae</taxon>
        <taxon>Segatella</taxon>
    </lineage>
</organism>
<feature type="chain" id="PRO_5003424933" evidence="2">
    <location>
        <begin position="25"/>
        <end position="525"/>
    </location>
</feature>
<dbReference type="OrthoDB" id="1081166at2"/>
<dbReference type="GeneID" id="95425941"/>
<dbReference type="PROSITE" id="PS51257">
    <property type="entry name" value="PROKAR_LIPOPROTEIN"/>
    <property type="match status" value="1"/>
</dbReference>
<dbReference type="Proteomes" id="UP000005141">
    <property type="component" value="Unassembled WGS sequence"/>
</dbReference>
<dbReference type="EMBL" id="ADGI01000044">
    <property type="protein sequence ID" value="EGV31559.1"/>
    <property type="molecule type" value="Genomic_DNA"/>
</dbReference>
<reference evidence="3 4" key="1">
    <citation type="submission" date="2011-07" db="EMBL/GenBank/DDBJ databases">
        <title>The Genome Sequence of Prevotella oulorum F0390.</title>
        <authorList>
            <consortium name="The Broad Institute Genome Sequencing Platform"/>
            <consortium name="The Broad Institute Genome Sequencing Center for Infectious Disease"/>
            <person name="Earl A."/>
            <person name="Ward D."/>
            <person name="Feldgarden M."/>
            <person name="Gevers D."/>
            <person name="Izard J."/>
            <person name="Ganesan A."/>
            <person name="Baranova O.V."/>
            <person name="Blanton J.M."/>
            <person name="Tanner A.C."/>
            <person name="Dewhirst F.E."/>
            <person name="Young S.K."/>
            <person name="Zeng Q."/>
            <person name="Gargeya S."/>
            <person name="Fitzgerald M."/>
            <person name="Haas B."/>
            <person name="Abouelleil A."/>
            <person name="Alvarado L."/>
            <person name="Arachchi H.M."/>
            <person name="Berlin A."/>
            <person name="Brown A."/>
            <person name="Chapman S.B."/>
            <person name="Chen Z."/>
            <person name="Dunbar C."/>
            <person name="Freedman E."/>
            <person name="Gearin G."/>
            <person name="Gellesch M."/>
            <person name="Goldberg J."/>
            <person name="Griggs A."/>
            <person name="Gujja S."/>
            <person name="Heiman D."/>
            <person name="Howarth C."/>
            <person name="Larson L."/>
            <person name="Lui A."/>
            <person name="MacDonald P.J.P."/>
            <person name="Mehta T."/>
            <person name="Montmayeur A."/>
            <person name="Murphy C."/>
            <person name="Neiman D."/>
            <person name="Pearson M."/>
            <person name="Priest M."/>
            <person name="Roberts A."/>
            <person name="Saif S."/>
            <person name="Shea T."/>
            <person name="Shenoy N."/>
            <person name="Sisk P."/>
            <person name="Stolte C."/>
            <person name="Sykes S."/>
            <person name="Wortman J."/>
            <person name="Nusbaum C."/>
            <person name="Birren B."/>
        </authorList>
    </citation>
    <scope>NUCLEOTIDE SEQUENCE [LARGE SCALE GENOMIC DNA]</scope>
    <source>
        <strain evidence="3 4">F0390</strain>
    </source>
</reference>
<feature type="signal peptide" evidence="2">
    <location>
        <begin position="1"/>
        <end position="24"/>
    </location>
</feature>
<dbReference type="RefSeq" id="WP_004380338.1">
    <property type="nucleotide sequence ID" value="NZ_JH114215.1"/>
</dbReference>
<dbReference type="PATRIC" id="fig|702438.4.peg.1348"/>
<feature type="region of interest" description="Disordered" evidence="1">
    <location>
        <begin position="410"/>
        <end position="435"/>
    </location>
</feature>